<sequence>MEGNSFLFRVPCSNARRRILKQSLWQIDGQTMFVAKWSPGIQQVKPELEMVPVWLEFTRVPFQFFNKDALREIAGMVGHPLCLHPATENPTNIEVAKVYTVIDPRKPLPEFVNARLRAETLEESQSQVPGFPRSAHSARNLGILSQDHLLSRIFRRRRVRSLSKAFSQPPKTGLKTACRSAKPTSSNRLAAPPKTSVPGAHPPAPANPVPPPGTLDRTGSTGSVSHDLPKEAYLWIFHHTEAVLSNRNLAWALHLIHLTLKRMTVQMIQTTKVMSSSNTSLSGTRSVRKPGLEAL</sequence>
<feature type="compositionally biased region" description="Pro residues" evidence="1">
    <location>
        <begin position="200"/>
        <end position="213"/>
    </location>
</feature>
<feature type="domain" description="DUF4283" evidence="2">
    <location>
        <begin position="1"/>
        <end position="42"/>
    </location>
</feature>
<dbReference type="InterPro" id="IPR040256">
    <property type="entry name" value="At4g02000-like"/>
</dbReference>
<evidence type="ECO:0000313" key="3">
    <source>
        <dbReference type="EMBL" id="VDD24215.1"/>
    </source>
</evidence>
<organism evidence="3">
    <name type="scientific">Brassica oleracea</name>
    <name type="common">Wild cabbage</name>
    <dbReference type="NCBI Taxonomy" id="3712"/>
    <lineage>
        <taxon>Eukaryota</taxon>
        <taxon>Viridiplantae</taxon>
        <taxon>Streptophyta</taxon>
        <taxon>Embryophyta</taxon>
        <taxon>Tracheophyta</taxon>
        <taxon>Spermatophyta</taxon>
        <taxon>Magnoliopsida</taxon>
        <taxon>eudicotyledons</taxon>
        <taxon>Gunneridae</taxon>
        <taxon>Pentapetalae</taxon>
        <taxon>rosids</taxon>
        <taxon>malvids</taxon>
        <taxon>Brassicales</taxon>
        <taxon>Brassicaceae</taxon>
        <taxon>Brassiceae</taxon>
        <taxon>Brassica</taxon>
    </lineage>
</organism>
<name>A0A3P6DPZ7_BRAOL</name>
<dbReference type="PANTHER" id="PTHR31286:SF174">
    <property type="entry name" value="DUF4283 DOMAIN-CONTAINING PROTEIN"/>
    <property type="match status" value="1"/>
</dbReference>
<proteinExistence type="predicted"/>
<feature type="compositionally biased region" description="Low complexity" evidence="1">
    <location>
        <begin position="275"/>
        <end position="285"/>
    </location>
</feature>
<dbReference type="EMBL" id="LR031874">
    <property type="protein sequence ID" value="VDD24215.1"/>
    <property type="molecule type" value="Genomic_DNA"/>
</dbReference>
<dbReference type="PANTHER" id="PTHR31286">
    <property type="entry name" value="GLYCINE-RICH CELL WALL STRUCTURAL PROTEIN 1.8-LIKE"/>
    <property type="match status" value="1"/>
</dbReference>
<feature type="region of interest" description="Disordered" evidence="1">
    <location>
        <begin position="162"/>
        <end position="223"/>
    </location>
</feature>
<accession>A0A3P6DPZ7</accession>
<reference evidence="3" key="1">
    <citation type="submission" date="2018-11" db="EMBL/GenBank/DDBJ databases">
        <authorList>
            <consortium name="Genoscope - CEA"/>
            <person name="William W."/>
        </authorList>
    </citation>
    <scope>NUCLEOTIDE SEQUENCE</scope>
</reference>
<protein>
    <recommendedName>
        <fullName evidence="2">DUF4283 domain-containing protein</fullName>
    </recommendedName>
</protein>
<evidence type="ECO:0000259" key="2">
    <source>
        <dbReference type="Pfam" id="PF14111"/>
    </source>
</evidence>
<feature type="region of interest" description="Disordered" evidence="1">
    <location>
        <begin position="274"/>
        <end position="295"/>
    </location>
</feature>
<gene>
    <name evidence="3" type="ORF">BOLC2T09996H</name>
</gene>
<evidence type="ECO:0000256" key="1">
    <source>
        <dbReference type="SAM" id="MobiDB-lite"/>
    </source>
</evidence>
<dbReference type="AlphaFoldDB" id="A0A3P6DPZ7"/>
<dbReference type="InterPro" id="IPR025558">
    <property type="entry name" value="DUF4283"/>
</dbReference>
<dbReference type="Pfam" id="PF14111">
    <property type="entry name" value="DUF4283"/>
    <property type="match status" value="1"/>
</dbReference>